<dbReference type="Proteomes" id="UP001256827">
    <property type="component" value="Chromosome"/>
</dbReference>
<keyword evidence="1" id="KW-0808">Transferase</keyword>
<dbReference type="PROSITE" id="PS51186">
    <property type="entry name" value="GNAT"/>
    <property type="match status" value="1"/>
</dbReference>
<dbReference type="RefSeq" id="WP_310772100.1">
    <property type="nucleotide sequence ID" value="NZ_CP134050.1"/>
</dbReference>
<name>A0ABY9T9Z8_BREBE</name>
<evidence type="ECO:0000313" key="4">
    <source>
        <dbReference type="EMBL" id="WNC16935.1"/>
    </source>
</evidence>
<evidence type="ECO:0000313" key="5">
    <source>
        <dbReference type="Proteomes" id="UP001256827"/>
    </source>
</evidence>
<proteinExistence type="predicted"/>
<evidence type="ECO:0000256" key="2">
    <source>
        <dbReference type="ARBA" id="ARBA00023315"/>
    </source>
</evidence>
<accession>A0ABY9T9Z8</accession>
<protein>
    <submittedName>
        <fullName evidence="4">GNAT family N-acetyltransferase</fullName>
    </submittedName>
</protein>
<gene>
    <name evidence="4" type="ORF">RGB73_11695</name>
</gene>
<dbReference type="EMBL" id="CP134050">
    <property type="protein sequence ID" value="WNC16935.1"/>
    <property type="molecule type" value="Genomic_DNA"/>
</dbReference>
<feature type="domain" description="N-acetyltransferase" evidence="3">
    <location>
        <begin position="5"/>
        <end position="148"/>
    </location>
</feature>
<dbReference type="InterPro" id="IPR050832">
    <property type="entry name" value="Bact_Acetyltransf"/>
</dbReference>
<reference evidence="4 5" key="1">
    <citation type="submission" date="2023-09" db="EMBL/GenBank/DDBJ databases">
        <title>Complete Genome and Methylome dissection of Bacillus brevis NEB573 original source of BbsI restriction endonuclease.</title>
        <authorList>
            <person name="Fomenkov A."/>
            <person name="Roberts R.D."/>
        </authorList>
    </citation>
    <scope>NUCLEOTIDE SEQUENCE [LARGE SCALE GENOMIC DNA]</scope>
    <source>
        <strain evidence="4 5">NEB573</strain>
    </source>
</reference>
<evidence type="ECO:0000259" key="3">
    <source>
        <dbReference type="PROSITE" id="PS51186"/>
    </source>
</evidence>
<dbReference type="Gene3D" id="3.40.630.30">
    <property type="match status" value="1"/>
</dbReference>
<dbReference type="Pfam" id="PF00583">
    <property type="entry name" value="Acetyltransf_1"/>
    <property type="match status" value="1"/>
</dbReference>
<dbReference type="InterPro" id="IPR016181">
    <property type="entry name" value="Acyl_CoA_acyltransferase"/>
</dbReference>
<dbReference type="InterPro" id="IPR000182">
    <property type="entry name" value="GNAT_dom"/>
</dbReference>
<organism evidence="4 5">
    <name type="scientific">Brevibacillus brevis</name>
    <name type="common">Bacillus brevis</name>
    <dbReference type="NCBI Taxonomy" id="1393"/>
    <lineage>
        <taxon>Bacteria</taxon>
        <taxon>Bacillati</taxon>
        <taxon>Bacillota</taxon>
        <taxon>Bacilli</taxon>
        <taxon>Bacillales</taxon>
        <taxon>Paenibacillaceae</taxon>
        <taxon>Brevibacillus</taxon>
    </lineage>
</organism>
<sequence length="150" mass="16905">MIERYEITSYDAAQRMWQLQQAAYRIEAERIGWPDLPPLRESAEELMECGETFYAAILAGDLAGAVSFKKVGQTLDIHRMVVDPKHFRKGIASNLLVHLEKANPEASSIIVSTAARNEPAVKLYQRHGYVTTGTKEVAPELVLQFFKKDL</sequence>
<dbReference type="CDD" id="cd04301">
    <property type="entry name" value="NAT_SF"/>
    <property type="match status" value="1"/>
</dbReference>
<keyword evidence="2" id="KW-0012">Acyltransferase</keyword>
<dbReference type="PANTHER" id="PTHR43877">
    <property type="entry name" value="AMINOALKYLPHOSPHONATE N-ACETYLTRANSFERASE-RELATED-RELATED"/>
    <property type="match status" value="1"/>
</dbReference>
<evidence type="ECO:0000256" key="1">
    <source>
        <dbReference type="ARBA" id="ARBA00022679"/>
    </source>
</evidence>
<dbReference type="SUPFAM" id="SSF55729">
    <property type="entry name" value="Acyl-CoA N-acyltransferases (Nat)"/>
    <property type="match status" value="1"/>
</dbReference>
<keyword evidence="5" id="KW-1185">Reference proteome</keyword>